<organism evidence="1 2">
    <name type="scientific">Rhododendron molle</name>
    <name type="common">Chinese azalea</name>
    <name type="synonym">Azalea mollis</name>
    <dbReference type="NCBI Taxonomy" id="49168"/>
    <lineage>
        <taxon>Eukaryota</taxon>
        <taxon>Viridiplantae</taxon>
        <taxon>Streptophyta</taxon>
        <taxon>Embryophyta</taxon>
        <taxon>Tracheophyta</taxon>
        <taxon>Spermatophyta</taxon>
        <taxon>Magnoliopsida</taxon>
        <taxon>eudicotyledons</taxon>
        <taxon>Gunneridae</taxon>
        <taxon>Pentapetalae</taxon>
        <taxon>asterids</taxon>
        <taxon>Ericales</taxon>
        <taxon>Ericaceae</taxon>
        <taxon>Ericoideae</taxon>
        <taxon>Rhodoreae</taxon>
        <taxon>Rhododendron</taxon>
    </lineage>
</organism>
<sequence length="90" mass="9641">MFLFAVDLCFVIPPSFCVSLSSLISPCTMPFYVLAYSSPQPPPTLSFPKTSVNLPPSSPPIPPSPTSPSASYPDPTSSSRAPNLEIRVRN</sequence>
<proteinExistence type="predicted"/>
<keyword evidence="2" id="KW-1185">Reference proteome</keyword>
<evidence type="ECO:0000313" key="1">
    <source>
        <dbReference type="EMBL" id="KAI8531688.1"/>
    </source>
</evidence>
<dbReference type="EMBL" id="CM046398">
    <property type="protein sequence ID" value="KAI8531688.1"/>
    <property type="molecule type" value="Genomic_DNA"/>
</dbReference>
<gene>
    <name evidence="1" type="ORF">RHMOL_Rhmol11G0155300</name>
</gene>
<evidence type="ECO:0000313" key="2">
    <source>
        <dbReference type="Proteomes" id="UP001062846"/>
    </source>
</evidence>
<reference evidence="1" key="1">
    <citation type="submission" date="2022-02" db="EMBL/GenBank/DDBJ databases">
        <title>Plant Genome Project.</title>
        <authorList>
            <person name="Zhang R.-G."/>
        </authorList>
    </citation>
    <scope>NUCLEOTIDE SEQUENCE</scope>
    <source>
        <strain evidence="1">AT1</strain>
    </source>
</reference>
<name>A0ACC0LU98_RHOML</name>
<dbReference type="Proteomes" id="UP001062846">
    <property type="component" value="Chromosome 11"/>
</dbReference>
<comment type="caution">
    <text evidence="1">The sequence shown here is derived from an EMBL/GenBank/DDBJ whole genome shotgun (WGS) entry which is preliminary data.</text>
</comment>
<protein>
    <submittedName>
        <fullName evidence="1">Uncharacterized protein</fullName>
    </submittedName>
</protein>
<accession>A0ACC0LU98</accession>